<evidence type="ECO:0000313" key="4">
    <source>
        <dbReference type="EMBL" id="BDZ47408.1"/>
    </source>
</evidence>
<dbReference type="SUPFAM" id="SSF49879">
    <property type="entry name" value="SMAD/FHA domain"/>
    <property type="match status" value="1"/>
</dbReference>
<keyword evidence="5" id="KW-1185">Reference proteome</keyword>
<gene>
    <name evidence="4" type="ORF">GCM10025866_33170</name>
</gene>
<dbReference type="EMBL" id="AP027731">
    <property type="protein sequence ID" value="BDZ47408.1"/>
    <property type="molecule type" value="Genomic_DNA"/>
</dbReference>
<feature type="region of interest" description="Disordered" evidence="2">
    <location>
        <begin position="1"/>
        <end position="56"/>
    </location>
</feature>
<dbReference type="RefSeq" id="WP_286277323.1">
    <property type="nucleotide sequence ID" value="NZ_AP027731.1"/>
</dbReference>
<organism evidence="4 5">
    <name type="scientific">Naasia aerilata</name>
    <dbReference type="NCBI Taxonomy" id="1162966"/>
    <lineage>
        <taxon>Bacteria</taxon>
        <taxon>Bacillati</taxon>
        <taxon>Actinomycetota</taxon>
        <taxon>Actinomycetes</taxon>
        <taxon>Micrococcales</taxon>
        <taxon>Microbacteriaceae</taxon>
        <taxon>Naasia</taxon>
    </lineage>
</organism>
<dbReference type="SMART" id="SM00240">
    <property type="entry name" value="FHA"/>
    <property type="match status" value="1"/>
</dbReference>
<sequence>MSATPLTLDEGTEVRPVALLSQHSQMSQHALAPEHQDALPSRRRKRETAPSRGAEDRISALSALDSAVEYVLVVREGDRLRVFSEGGLAAQDEEGRELHPSVDGELVVGTLPLLIGRSEDGELPPASALDTSVPAAPVEAAVAEEDAESLLESLLELGETNRVPDLVRGSLAEAPAEVEPEAEAYLSLALALPDGRRITADHTVLLGRSPSRRPLEPEAEVVALASNLTDISRNHLEIVVDGDTVLARDLTSTNGTVLTRPGQAPRLVPTDEPVRILPGDSLNLGGSATIEVEGLR</sequence>
<proteinExistence type="predicted"/>
<protein>
    <recommendedName>
        <fullName evidence="3">FHA domain-containing protein</fullName>
    </recommendedName>
</protein>
<feature type="compositionally biased region" description="Basic and acidic residues" evidence="2">
    <location>
        <begin position="47"/>
        <end position="56"/>
    </location>
</feature>
<evidence type="ECO:0000259" key="3">
    <source>
        <dbReference type="PROSITE" id="PS50006"/>
    </source>
</evidence>
<accession>A0ABN6XVL5</accession>
<evidence type="ECO:0000256" key="2">
    <source>
        <dbReference type="SAM" id="MobiDB-lite"/>
    </source>
</evidence>
<dbReference type="InterPro" id="IPR000253">
    <property type="entry name" value="FHA_dom"/>
</dbReference>
<dbReference type="InterPro" id="IPR008984">
    <property type="entry name" value="SMAD_FHA_dom_sf"/>
</dbReference>
<keyword evidence="1" id="KW-0597">Phosphoprotein</keyword>
<dbReference type="CDD" id="cd00060">
    <property type="entry name" value="FHA"/>
    <property type="match status" value="1"/>
</dbReference>
<dbReference type="Proteomes" id="UP001321498">
    <property type="component" value="Chromosome"/>
</dbReference>
<dbReference type="Pfam" id="PF00498">
    <property type="entry name" value="FHA"/>
    <property type="match status" value="1"/>
</dbReference>
<evidence type="ECO:0000256" key="1">
    <source>
        <dbReference type="ARBA" id="ARBA00022553"/>
    </source>
</evidence>
<reference evidence="5" key="1">
    <citation type="journal article" date="2019" name="Int. J. Syst. Evol. Microbiol.">
        <title>The Global Catalogue of Microorganisms (GCM) 10K type strain sequencing project: providing services to taxonomists for standard genome sequencing and annotation.</title>
        <authorList>
            <consortium name="The Broad Institute Genomics Platform"/>
            <consortium name="The Broad Institute Genome Sequencing Center for Infectious Disease"/>
            <person name="Wu L."/>
            <person name="Ma J."/>
        </authorList>
    </citation>
    <scope>NUCLEOTIDE SEQUENCE [LARGE SCALE GENOMIC DNA]</scope>
    <source>
        <strain evidence="5">NBRC 108725</strain>
    </source>
</reference>
<name>A0ABN6XVL5_9MICO</name>
<dbReference type="PROSITE" id="PS50006">
    <property type="entry name" value="FHA_DOMAIN"/>
    <property type="match status" value="1"/>
</dbReference>
<feature type="domain" description="FHA" evidence="3">
    <location>
        <begin position="204"/>
        <end position="259"/>
    </location>
</feature>
<dbReference type="Gene3D" id="2.60.200.20">
    <property type="match status" value="1"/>
</dbReference>
<evidence type="ECO:0000313" key="5">
    <source>
        <dbReference type="Proteomes" id="UP001321498"/>
    </source>
</evidence>